<reference evidence="6 7" key="1">
    <citation type="journal article" date="2015" name="Genome Announc.">
        <title>Expanding the biotechnology potential of lactobacilli through comparative genomics of 213 strains and associated genera.</title>
        <authorList>
            <person name="Sun Z."/>
            <person name="Harris H.M."/>
            <person name="McCann A."/>
            <person name="Guo C."/>
            <person name="Argimon S."/>
            <person name="Zhang W."/>
            <person name="Yang X."/>
            <person name="Jeffery I.B."/>
            <person name="Cooney J.C."/>
            <person name="Kagawa T.F."/>
            <person name="Liu W."/>
            <person name="Song Y."/>
            <person name="Salvetti E."/>
            <person name="Wrobel A."/>
            <person name="Rasinkangas P."/>
            <person name="Parkhill J."/>
            <person name="Rea M.C."/>
            <person name="O'Sullivan O."/>
            <person name="Ritari J."/>
            <person name="Douillard F.P."/>
            <person name="Paul Ross R."/>
            <person name="Yang R."/>
            <person name="Briner A.E."/>
            <person name="Felis G.E."/>
            <person name="de Vos W.M."/>
            <person name="Barrangou R."/>
            <person name="Klaenhammer T.R."/>
            <person name="Caufield P.W."/>
            <person name="Cui Y."/>
            <person name="Zhang H."/>
            <person name="O'Toole P.W."/>
        </authorList>
    </citation>
    <scope>NUCLEOTIDE SEQUENCE [LARGE SCALE GENOMIC DNA]</scope>
    <source>
        <strain evidence="6 7">DSM 15814</strain>
    </source>
</reference>
<dbReference type="SUPFAM" id="SSF50129">
    <property type="entry name" value="GroES-like"/>
    <property type="match status" value="1"/>
</dbReference>
<dbReference type="eggNOG" id="COG1063">
    <property type="taxonomic scope" value="Bacteria"/>
</dbReference>
<dbReference type="Gene3D" id="3.40.50.720">
    <property type="entry name" value="NAD(P)-binding Rossmann-like Domain"/>
    <property type="match status" value="1"/>
</dbReference>
<dbReference type="SMART" id="SM00829">
    <property type="entry name" value="PKS_ER"/>
    <property type="match status" value="1"/>
</dbReference>
<keyword evidence="2 4" id="KW-0862">Zinc</keyword>
<sequence length="336" mass="35893">MKALVLEGLKDMNVRDIDAPKVPANEVKIQMKYAGICGTDTHLYQGLPGSAQATPPIVLGHENSGQVVEVGADVTTIKVGDRVTIDPNIYCGHCRYCREGRPQLCEHLSAVGVTRNGGLAEFVTAPESVVYPIPDELSFKAAALTEPVSCAVHGVKLLDLDPAQHVLIIGDGFIAQLFTAMIKSLGVTHVDVSGHNDQKRDLMKRLGAENVYNNGTETVPSGYDVVVEVVGAPATQAAAVDAAGKGGQVLMFGVANPDQTFALNSYDIFQKELTIKGSFINPYAFEDSLAFLAGHQELVESLISDELTFDQVADFLGGKFDHKVNKAIVNVSESVK</sequence>
<dbReference type="OrthoDB" id="9770238at2"/>
<comment type="similarity">
    <text evidence="4">Belongs to the zinc-containing alcohol dehydrogenase family.</text>
</comment>
<dbReference type="EMBL" id="AZFF01000026">
    <property type="protein sequence ID" value="KRL53050.1"/>
    <property type="molecule type" value="Genomic_DNA"/>
</dbReference>
<dbReference type="InterPro" id="IPR011032">
    <property type="entry name" value="GroES-like_sf"/>
</dbReference>
<dbReference type="PROSITE" id="PS00059">
    <property type="entry name" value="ADH_ZINC"/>
    <property type="match status" value="1"/>
</dbReference>
<dbReference type="InterPro" id="IPR013154">
    <property type="entry name" value="ADH-like_N"/>
</dbReference>
<accession>A0A0R1REC9</accession>
<comment type="caution">
    <text evidence="6">The sequence shown here is derived from an EMBL/GenBank/DDBJ whole genome shotgun (WGS) entry which is preliminary data.</text>
</comment>
<dbReference type="PANTHER" id="PTHR43401:SF2">
    <property type="entry name" value="L-THREONINE 3-DEHYDROGENASE"/>
    <property type="match status" value="1"/>
</dbReference>
<keyword evidence="7" id="KW-1185">Reference proteome</keyword>
<dbReference type="GO" id="GO:0016491">
    <property type="term" value="F:oxidoreductase activity"/>
    <property type="evidence" value="ECO:0007669"/>
    <property type="project" value="UniProtKB-KW"/>
</dbReference>
<proteinExistence type="inferred from homology"/>
<feature type="domain" description="Enoyl reductase (ER)" evidence="5">
    <location>
        <begin position="8"/>
        <end position="299"/>
    </location>
</feature>
<dbReference type="Pfam" id="PF08240">
    <property type="entry name" value="ADH_N"/>
    <property type="match status" value="1"/>
</dbReference>
<dbReference type="CDD" id="cd08234">
    <property type="entry name" value="threonine_DH_like"/>
    <property type="match status" value="1"/>
</dbReference>
<dbReference type="InterPro" id="IPR002328">
    <property type="entry name" value="ADH_Zn_CS"/>
</dbReference>
<evidence type="ECO:0000313" key="6">
    <source>
        <dbReference type="EMBL" id="KRL53050.1"/>
    </source>
</evidence>
<keyword evidence="3" id="KW-0560">Oxidoreductase</keyword>
<evidence type="ECO:0000259" key="5">
    <source>
        <dbReference type="SMART" id="SM00829"/>
    </source>
</evidence>
<evidence type="ECO:0000256" key="2">
    <source>
        <dbReference type="ARBA" id="ARBA00022833"/>
    </source>
</evidence>
<evidence type="ECO:0000313" key="7">
    <source>
        <dbReference type="Proteomes" id="UP000051999"/>
    </source>
</evidence>
<dbReference type="InterPro" id="IPR020843">
    <property type="entry name" value="ER"/>
</dbReference>
<dbReference type="InterPro" id="IPR036291">
    <property type="entry name" value="NAD(P)-bd_dom_sf"/>
</dbReference>
<dbReference type="SUPFAM" id="SSF51735">
    <property type="entry name" value="NAD(P)-binding Rossmann-fold domains"/>
    <property type="match status" value="1"/>
</dbReference>
<dbReference type="PATRIC" id="fig|1114972.6.peg.1506"/>
<dbReference type="Gene3D" id="3.90.180.10">
    <property type="entry name" value="Medium-chain alcohol dehydrogenases, catalytic domain"/>
    <property type="match status" value="1"/>
</dbReference>
<dbReference type="InterPro" id="IPR013149">
    <property type="entry name" value="ADH-like_C"/>
</dbReference>
<protein>
    <submittedName>
        <fullName evidence="6">Chlorophyll synthesis pathway protein BchC</fullName>
    </submittedName>
</protein>
<dbReference type="RefSeq" id="WP_017261009.1">
    <property type="nucleotide sequence ID" value="NZ_AUAW01000028.1"/>
</dbReference>
<keyword evidence="1 4" id="KW-0479">Metal-binding</keyword>
<dbReference type="GO" id="GO:0008270">
    <property type="term" value="F:zinc ion binding"/>
    <property type="evidence" value="ECO:0007669"/>
    <property type="project" value="InterPro"/>
</dbReference>
<dbReference type="InterPro" id="IPR050129">
    <property type="entry name" value="Zn_alcohol_dh"/>
</dbReference>
<dbReference type="AlphaFoldDB" id="A0A0R1REC9"/>
<dbReference type="PANTHER" id="PTHR43401">
    <property type="entry name" value="L-THREONINE 3-DEHYDROGENASE"/>
    <property type="match status" value="1"/>
</dbReference>
<dbReference type="Proteomes" id="UP000051999">
    <property type="component" value="Unassembled WGS sequence"/>
</dbReference>
<dbReference type="STRING" id="1114972.FD35_GL001483"/>
<dbReference type="Pfam" id="PF00107">
    <property type="entry name" value="ADH_zinc_N"/>
    <property type="match status" value="1"/>
</dbReference>
<gene>
    <name evidence="6" type="ORF">FD35_GL001483</name>
</gene>
<evidence type="ECO:0000256" key="3">
    <source>
        <dbReference type="ARBA" id="ARBA00023002"/>
    </source>
</evidence>
<organism evidence="6 7">
    <name type="scientific">Furfurilactobacillus rossiae DSM 15814</name>
    <dbReference type="NCBI Taxonomy" id="1114972"/>
    <lineage>
        <taxon>Bacteria</taxon>
        <taxon>Bacillati</taxon>
        <taxon>Bacillota</taxon>
        <taxon>Bacilli</taxon>
        <taxon>Lactobacillales</taxon>
        <taxon>Lactobacillaceae</taxon>
        <taxon>Furfurilactobacillus</taxon>
    </lineage>
</organism>
<name>A0A0R1REC9_9LACO</name>
<evidence type="ECO:0000256" key="1">
    <source>
        <dbReference type="ARBA" id="ARBA00022723"/>
    </source>
</evidence>
<comment type="cofactor">
    <cofactor evidence="4">
        <name>Zn(2+)</name>
        <dbReference type="ChEBI" id="CHEBI:29105"/>
    </cofactor>
</comment>
<evidence type="ECO:0000256" key="4">
    <source>
        <dbReference type="RuleBase" id="RU361277"/>
    </source>
</evidence>